<evidence type="ECO:0000256" key="4">
    <source>
        <dbReference type="ARBA" id="ARBA00023125"/>
    </source>
</evidence>
<dbReference type="GO" id="GO:0003700">
    <property type="term" value="F:DNA-binding transcription factor activity"/>
    <property type="evidence" value="ECO:0007669"/>
    <property type="project" value="InterPro"/>
</dbReference>
<reference evidence="10" key="1">
    <citation type="submission" date="2014-08" db="EMBL/GenBank/DDBJ databases">
        <authorList>
            <person name="Sharma Rahul"/>
            <person name="Thines Marco"/>
        </authorList>
    </citation>
    <scope>NUCLEOTIDE SEQUENCE</scope>
</reference>
<evidence type="ECO:0000256" key="1">
    <source>
        <dbReference type="ARBA" id="ARBA00004123"/>
    </source>
</evidence>
<dbReference type="GO" id="GO:0003677">
    <property type="term" value="F:DNA binding"/>
    <property type="evidence" value="ECO:0007669"/>
    <property type="project" value="UniProtKB-KW"/>
</dbReference>
<feature type="compositionally biased region" description="Polar residues" evidence="8">
    <location>
        <begin position="614"/>
        <end position="623"/>
    </location>
</feature>
<feature type="compositionally biased region" description="Low complexity" evidence="8">
    <location>
        <begin position="15"/>
        <end position="40"/>
    </location>
</feature>
<feature type="region of interest" description="Disordered" evidence="8">
    <location>
        <begin position="213"/>
        <end position="243"/>
    </location>
</feature>
<feature type="region of interest" description="Disordered" evidence="8">
    <location>
        <begin position="694"/>
        <end position="741"/>
    </location>
</feature>
<feature type="region of interest" description="Disordered" evidence="8">
    <location>
        <begin position="614"/>
        <end position="637"/>
    </location>
</feature>
<dbReference type="Pfam" id="PF00170">
    <property type="entry name" value="bZIP_1"/>
    <property type="match status" value="1"/>
</dbReference>
<protein>
    <submittedName>
        <fullName evidence="10">Basic-leucine zipper domain</fullName>
    </submittedName>
</protein>
<dbReference type="PANTHER" id="PTHR47416">
    <property type="entry name" value="BASIC-LEUCINE ZIPPER TRANSCRIPTION FACTOR F-RELATED"/>
    <property type="match status" value="1"/>
</dbReference>
<feature type="region of interest" description="Disordered" evidence="8">
    <location>
        <begin position="125"/>
        <end position="154"/>
    </location>
</feature>
<feature type="compositionally biased region" description="Low complexity" evidence="8">
    <location>
        <begin position="130"/>
        <end position="142"/>
    </location>
</feature>
<evidence type="ECO:0000256" key="8">
    <source>
        <dbReference type="SAM" id="MobiDB-lite"/>
    </source>
</evidence>
<feature type="compositionally biased region" description="Low complexity" evidence="8">
    <location>
        <begin position="712"/>
        <end position="731"/>
    </location>
</feature>
<feature type="coiled-coil region" evidence="7">
    <location>
        <begin position="263"/>
        <end position="297"/>
    </location>
</feature>
<accession>A0A0F7SN24</accession>
<evidence type="ECO:0000259" key="9">
    <source>
        <dbReference type="PROSITE" id="PS50217"/>
    </source>
</evidence>
<proteinExistence type="inferred from homology"/>
<dbReference type="PANTHER" id="PTHR47416:SF8">
    <property type="entry name" value="BASIC-LEUCINE ZIPPER TRANSCRIPTION FACTOR E-RELATED"/>
    <property type="match status" value="1"/>
</dbReference>
<feature type="region of interest" description="Disordered" evidence="8">
    <location>
        <begin position="1"/>
        <end position="53"/>
    </location>
</feature>
<dbReference type="AlphaFoldDB" id="A0A0F7SN24"/>
<evidence type="ECO:0000256" key="5">
    <source>
        <dbReference type="ARBA" id="ARBA00023163"/>
    </source>
</evidence>
<keyword evidence="7" id="KW-0175">Coiled coil</keyword>
<dbReference type="EMBL" id="LN483345">
    <property type="protein sequence ID" value="CDZ98869.1"/>
    <property type="molecule type" value="Genomic_DNA"/>
</dbReference>
<feature type="region of interest" description="Disordered" evidence="8">
    <location>
        <begin position="519"/>
        <end position="549"/>
    </location>
</feature>
<dbReference type="CDD" id="cd14812">
    <property type="entry name" value="bZIP_u3"/>
    <property type="match status" value="1"/>
</dbReference>
<organism evidence="10">
    <name type="scientific">Phaffia rhodozyma</name>
    <name type="common">Yeast</name>
    <name type="synonym">Xanthophyllomyces dendrorhous</name>
    <dbReference type="NCBI Taxonomy" id="264483"/>
    <lineage>
        <taxon>Eukaryota</taxon>
        <taxon>Fungi</taxon>
        <taxon>Dikarya</taxon>
        <taxon>Basidiomycota</taxon>
        <taxon>Agaricomycotina</taxon>
        <taxon>Tremellomycetes</taxon>
        <taxon>Cystofilobasidiales</taxon>
        <taxon>Mrakiaceae</taxon>
        <taxon>Phaffia</taxon>
    </lineage>
</organism>
<keyword evidence="3" id="KW-0805">Transcription regulation</keyword>
<dbReference type="GO" id="GO:0005634">
    <property type="term" value="C:nucleus"/>
    <property type="evidence" value="ECO:0007669"/>
    <property type="project" value="UniProtKB-SubCell"/>
</dbReference>
<sequence>MADPSFDFLVFPTDPSSSTPTNETFTFPPFSSSSSSSSSPPEEEEHSADISLDWTHQLDPLLYHQAFEGGDSSFPSSEFDAQTIELGDIAPLPGLVHSYPPPSNSNTATLFSPYTTHEFSSTYPATEYDSATSPSSHHSSMPQTPPSAQESGLLTPMASTPIVSVDPQLTRKQRMAPSTDDVPHIYARKVPISGSSTSGSPEPQIGTTFLDESDCQATGAPTGKGKKRKQLPSTKEFQHPDVSGLSKKEARLVKNRAAAFLSRQRKREQFDEMAIHVEALEAENARLKSLVSSADVKSTTCQPIVSPESSTPLDTSMLVRLQADLSNLRTLLHQSTSREAMLEVELASLRSQLQNVAPKTCPSCRSAIHPPTRMASLDPNRELSPMLSAGLTDQYVSETSLELGRVGAKRSERDRSAATHQIGVVEGKRVGGVALMVILFSFALFTFPSTGGLATTLRAPPKNTALPGFLGRVLSASTSAGYGGVYVGSTTPPQAVKAESEEEIDGVCELTDRTNATDSSLLDRCDLPEPQPPQSAEELNNLDPWQSIDLSSPMEKKSLSLTLVRPVPSTPADLLVFQPSSPFKRSREDDKAEGVNSILERWLGLNLDEGTMWDSSTSTEGIGSQSHKRKSDSSSFGMGLGLGGSEGWVLVDSPVVQAERESEKSQAATTGGEVEAWDGTRLEKMALDEIVEGAGLEEPTTTTTSVAPSGRFLTLPGPSSPSGTSTFGTPPYGAGSASTSETNGSFVRLDLELEIGVKRRDIALVDRDEVGRLLKGARGVGLDEGGLKGLPGSWGVI</sequence>
<dbReference type="PROSITE" id="PS50217">
    <property type="entry name" value="BZIP"/>
    <property type="match status" value="1"/>
</dbReference>
<keyword evidence="4" id="KW-0238">DNA-binding</keyword>
<dbReference type="InterPro" id="IPR004827">
    <property type="entry name" value="bZIP"/>
</dbReference>
<dbReference type="SMART" id="SM00338">
    <property type="entry name" value="BRLZ"/>
    <property type="match status" value="1"/>
</dbReference>
<name>A0A0F7SN24_PHARH</name>
<evidence type="ECO:0000256" key="6">
    <source>
        <dbReference type="ARBA" id="ARBA00023242"/>
    </source>
</evidence>
<dbReference type="SUPFAM" id="SSF57959">
    <property type="entry name" value="Leucine zipper domain"/>
    <property type="match status" value="1"/>
</dbReference>
<dbReference type="Gene3D" id="1.20.5.170">
    <property type="match status" value="1"/>
</dbReference>
<keyword evidence="6" id="KW-0539">Nucleus</keyword>
<comment type="subcellular location">
    <subcellularLocation>
        <location evidence="1">Nucleus</location>
    </subcellularLocation>
</comment>
<comment type="similarity">
    <text evidence="2">Belongs to the bZIP family.</text>
</comment>
<evidence type="ECO:0000256" key="7">
    <source>
        <dbReference type="SAM" id="Coils"/>
    </source>
</evidence>
<keyword evidence="5" id="KW-0804">Transcription</keyword>
<evidence type="ECO:0000256" key="3">
    <source>
        <dbReference type="ARBA" id="ARBA00023015"/>
    </source>
</evidence>
<dbReference type="InterPro" id="IPR046347">
    <property type="entry name" value="bZIP_sf"/>
</dbReference>
<evidence type="ECO:0000313" key="10">
    <source>
        <dbReference type="EMBL" id="CDZ98869.1"/>
    </source>
</evidence>
<evidence type="ECO:0000256" key="2">
    <source>
        <dbReference type="ARBA" id="ARBA00007163"/>
    </source>
</evidence>
<feature type="domain" description="BZIP" evidence="9">
    <location>
        <begin position="245"/>
        <end position="292"/>
    </location>
</feature>